<dbReference type="Gene3D" id="3.30.470.20">
    <property type="entry name" value="ATP-grasp fold, B domain"/>
    <property type="match status" value="1"/>
</dbReference>
<dbReference type="Pfam" id="PF22660">
    <property type="entry name" value="RS_preATP-grasp-like"/>
    <property type="match status" value="1"/>
</dbReference>
<keyword evidence="4" id="KW-0658">Purine biosynthesis</keyword>
<evidence type="ECO:0000256" key="3">
    <source>
        <dbReference type="ARBA" id="ARBA00022741"/>
    </source>
</evidence>
<dbReference type="PANTHER" id="PTHR11609">
    <property type="entry name" value="PURINE BIOSYNTHESIS PROTEIN 6/7, PUR6/7"/>
    <property type="match status" value="1"/>
</dbReference>
<comment type="caution">
    <text evidence="10">The sequence shown here is derived from an EMBL/GenBank/DDBJ whole genome shotgun (WGS) entry which is preliminary data.</text>
</comment>
<keyword evidence="5 8" id="KW-0067">ATP-binding</keyword>
<evidence type="ECO:0000256" key="1">
    <source>
        <dbReference type="ARBA" id="ARBA00001936"/>
    </source>
</evidence>
<dbReference type="Pfam" id="PF02222">
    <property type="entry name" value="ATP-grasp"/>
    <property type="match status" value="1"/>
</dbReference>
<reference evidence="10 11" key="1">
    <citation type="journal article" date="2015" name="Genome Announc.">
        <title>Expanding the biotechnology potential of lactobacilli through comparative genomics of 213 strains and associated genera.</title>
        <authorList>
            <person name="Sun Z."/>
            <person name="Harris H.M."/>
            <person name="McCann A."/>
            <person name="Guo C."/>
            <person name="Argimon S."/>
            <person name="Zhang W."/>
            <person name="Yang X."/>
            <person name="Jeffery I.B."/>
            <person name="Cooney J.C."/>
            <person name="Kagawa T.F."/>
            <person name="Liu W."/>
            <person name="Song Y."/>
            <person name="Salvetti E."/>
            <person name="Wrobel A."/>
            <person name="Rasinkangas P."/>
            <person name="Parkhill J."/>
            <person name="Rea M.C."/>
            <person name="O'Sullivan O."/>
            <person name="Ritari J."/>
            <person name="Douillard F.P."/>
            <person name="Paul Ross R."/>
            <person name="Yang R."/>
            <person name="Briner A.E."/>
            <person name="Felis G.E."/>
            <person name="de Vos W.M."/>
            <person name="Barrangou R."/>
            <person name="Klaenhammer T.R."/>
            <person name="Caufield P.W."/>
            <person name="Cui Y."/>
            <person name="Zhang H."/>
            <person name="O'Toole P.W."/>
        </authorList>
    </citation>
    <scope>NUCLEOTIDE SEQUENCE [LARGE SCALE GENOMIC DNA]</scope>
    <source>
        <strain evidence="10 11">DSM 16381</strain>
    </source>
</reference>
<evidence type="ECO:0000256" key="7">
    <source>
        <dbReference type="ARBA" id="ARBA00025704"/>
    </source>
</evidence>
<proteinExistence type="predicted"/>
<dbReference type="SUPFAM" id="SSF52440">
    <property type="entry name" value="PreATP-grasp domain"/>
    <property type="match status" value="1"/>
</dbReference>
<dbReference type="Gene3D" id="3.30.1490.20">
    <property type="entry name" value="ATP-grasp fold, A domain"/>
    <property type="match status" value="1"/>
</dbReference>
<dbReference type="InterPro" id="IPR054350">
    <property type="entry name" value="PurT/PurK_preATP-grasp"/>
</dbReference>
<dbReference type="PANTHER" id="PTHR11609:SF5">
    <property type="entry name" value="PHOSPHORIBOSYLAMINOIMIDAZOLE CARBOXYLASE"/>
    <property type="match status" value="1"/>
</dbReference>
<dbReference type="InterPro" id="IPR011761">
    <property type="entry name" value="ATP-grasp"/>
</dbReference>
<protein>
    <submittedName>
        <fullName evidence="10">Phosphoribosylaminoimidazole carboxylase (NCAIR synthetase)</fullName>
    </submittedName>
</protein>
<keyword evidence="3 8" id="KW-0547">Nucleotide-binding</keyword>
<evidence type="ECO:0000313" key="10">
    <source>
        <dbReference type="EMBL" id="KRL94222.1"/>
    </source>
</evidence>
<evidence type="ECO:0000259" key="9">
    <source>
        <dbReference type="PROSITE" id="PS50975"/>
    </source>
</evidence>
<evidence type="ECO:0000256" key="6">
    <source>
        <dbReference type="ARBA" id="ARBA00023211"/>
    </source>
</evidence>
<dbReference type="PATRIC" id="fig|1423753.3.peg.809"/>
<comment type="cofactor">
    <cofactor evidence="1">
        <name>Mn(2+)</name>
        <dbReference type="ChEBI" id="CHEBI:29035"/>
    </cofactor>
</comment>
<evidence type="ECO:0000256" key="2">
    <source>
        <dbReference type="ARBA" id="ARBA00001946"/>
    </source>
</evidence>
<dbReference type="SUPFAM" id="SSF56059">
    <property type="entry name" value="Glutathione synthetase ATP-binding domain-like"/>
    <property type="match status" value="1"/>
</dbReference>
<sequence length="392" mass="42906">MANTVLYPGDTIGVIGNSANAAMLVTTARKMGLRVGAYGADETSEALQLADFKAVGSNKDSDKLQHFAESCAAIVYDSDQVSTSVVKFLAQYTRIPQGSDMLEMMQDRLLERAFFEQLNVNIAPYATIINLDDVYQSINSIGYPCVLKPIQKEWSRGRELVIKTQTDIAKAAGLLDWGTYILESQIAYDREYSIIVARDQEGNGQAFPITETQSVNDRPVRTWVPAQVDDAVAGEIQRIATEVTKHVNYVGVFEVSFYLTSSGAIYVKKIVPAPSETGYVFDAAANLTEFDQHLRAIAGLPLASAHILTPAVTAAFTTAQLPAMQTQWQLKANWDFTFYHLKHQEADDVMGHIAVQGDSIKPILDQLDDTGIWSTGAVAPEAPSEPTSNNQD</sequence>
<keyword evidence="11" id="KW-1185">Reference proteome</keyword>
<dbReference type="RefSeq" id="WP_057734606.1">
    <property type="nucleotide sequence ID" value="NZ_AZFS01000060.1"/>
</dbReference>
<keyword evidence="6" id="KW-0464">Manganese</keyword>
<dbReference type="PROSITE" id="PS50975">
    <property type="entry name" value="ATP_GRASP"/>
    <property type="match status" value="1"/>
</dbReference>
<gene>
    <name evidence="10" type="ORF">FD28_GL000774</name>
</gene>
<dbReference type="InterPro" id="IPR016185">
    <property type="entry name" value="PreATP-grasp_dom_sf"/>
</dbReference>
<dbReference type="STRING" id="1423753.FD28_GL000774"/>
<evidence type="ECO:0000313" key="11">
    <source>
        <dbReference type="Proteomes" id="UP000051580"/>
    </source>
</evidence>
<name>A0A0R1ULY2_9LACO</name>
<dbReference type="InterPro" id="IPR013815">
    <property type="entry name" value="ATP_grasp_subdomain_1"/>
</dbReference>
<evidence type="ECO:0000256" key="8">
    <source>
        <dbReference type="PROSITE-ProRule" id="PRU00409"/>
    </source>
</evidence>
<evidence type="ECO:0000256" key="5">
    <source>
        <dbReference type="ARBA" id="ARBA00022840"/>
    </source>
</evidence>
<dbReference type="GO" id="GO:0005524">
    <property type="term" value="F:ATP binding"/>
    <property type="evidence" value="ECO:0007669"/>
    <property type="project" value="UniProtKB-UniRule"/>
</dbReference>
<dbReference type="GO" id="GO:0005829">
    <property type="term" value="C:cytosol"/>
    <property type="evidence" value="ECO:0007669"/>
    <property type="project" value="TreeGrafter"/>
</dbReference>
<comment type="cofactor">
    <cofactor evidence="2">
        <name>Mg(2+)</name>
        <dbReference type="ChEBI" id="CHEBI:18420"/>
    </cofactor>
</comment>
<evidence type="ECO:0000256" key="4">
    <source>
        <dbReference type="ARBA" id="ARBA00022755"/>
    </source>
</evidence>
<dbReference type="Proteomes" id="UP000051580">
    <property type="component" value="Unassembled WGS sequence"/>
</dbReference>
<comment type="pathway">
    <text evidence="7">Purine metabolism.</text>
</comment>
<accession>A0A0R1ULY2</accession>
<organism evidence="10 11">
    <name type="scientific">Levilactobacillus hammesii DSM 16381</name>
    <dbReference type="NCBI Taxonomy" id="1423753"/>
    <lineage>
        <taxon>Bacteria</taxon>
        <taxon>Bacillati</taxon>
        <taxon>Bacillota</taxon>
        <taxon>Bacilli</taxon>
        <taxon>Lactobacillales</taxon>
        <taxon>Lactobacillaceae</taxon>
        <taxon>Levilactobacillus</taxon>
    </lineage>
</organism>
<dbReference type="OrthoDB" id="9804625at2"/>
<dbReference type="AlphaFoldDB" id="A0A0R1ULY2"/>
<dbReference type="InterPro" id="IPR003135">
    <property type="entry name" value="ATP-grasp_carboxylate-amine"/>
</dbReference>
<feature type="domain" description="ATP-grasp" evidence="9">
    <location>
        <begin position="112"/>
        <end position="298"/>
    </location>
</feature>
<dbReference type="Gene3D" id="3.40.50.20">
    <property type="match status" value="1"/>
</dbReference>
<dbReference type="EMBL" id="AZFS01000060">
    <property type="protein sequence ID" value="KRL94222.1"/>
    <property type="molecule type" value="Genomic_DNA"/>
</dbReference>
<dbReference type="GO" id="GO:0046872">
    <property type="term" value="F:metal ion binding"/>
    <property type="evidence" value="ECO:0007669"/>
    <property type="project" value="InterPro"/>
</dbReference>
<dbReference type="GO" id="GO:0006164">
    <property type="term" value="P:purine nucleotide biosynthetic process"/>
    <property type="evidence" value="ECO:0007669"/>
    <property type="project" value="UniProtKB-KW"/>
</dbReference>